<dbReference type="Proteomes" id="UP000610558">
    <property type="component" value="Unassembled WGS sequence"/>
</dbReference>
<dbReference type="FunFam" id="3.30.420.40:FF:000016">
    <property type="entry name" value="Rod shape-determining protein mreB"/>
    <property type="match status" value="1"/>
</dbReference>
<feature type="binding site" evidence="7">
    <location>
        <begin position="294"/>
        <end position="297"/>
    </location>
    <ligand>
        <name>ATP</name>
        <dbReference type="ChEBI" id="CHEBI:30616"/>
    </ligand>
</feature>
<comment type="caution">
    <text evidence="8">The sequence shown here is derived from an EMBL/GenBank/DDBJ whole genome shotgun (WGS) entry which is preliminary data.</text>
</comment>
<dbReference type="AlphaFoldDB" id="A0A927C025"/>
<accession>A0A927C025</accession>
<dbReference type="GO" id="GO:0005737">
    <property type="term" value="C:cytoplasm"/>
    <property type="evidence" value="ECO:0007669"/>
    <property type="project" value="UniProtKB-SubCell"/>
</dbReference>
<comment type="function">
    <text evidence="7">Forms membrane-associated dynamic filaments that are essential for cell shape determination. Acts by regulating cell wall synthesis and cell elongation, and thus cell shape. A feedback loop between cell geometry and MreB localization may maintain elongated cell shape by targeting cell wall growth to regions of negative cell wall curvature.</text>
</comment>
<keyword evidence="3 7" id="KW-0067">ATP-binding</keyword>
<reference evidence="8" key="1">
    <citation type="submission" date="2020-09" db="EMBL/GenBank/DDBJ databases">
        <authorList>
            <person name="Yoon J.-W."/>
        </authorList>
    </citation>
    <scope>NUCLEOTIDE SEQUENCE</scope>
    <source>
        <strain evidence="8">KMU-158</strain>
    </source>
</reference>
<evidence type="ECO:0000256" key="3">
    <source>
        <dbReference type="ARBA" id="ARBA00022840"/>
    </source>
</evidence>
<dbReference type="GO" id="GO:0005524">
    <property type="term" value="F:ATP binding"/>
    <property type="evidence" value="ECO:0007669"/>
    <property type="project" value="UniProtKB-KW"/>
</dbReference>
<dbReference type="PANTHER" id="PTHR42749:SF1">
    <property type="entry name" value="CELL SHAPE-DETERMINING PROTEIN MREB"/>
    <property type="match status" value="1"/>
</dbReference>
<evidence type="ECO:0000313" key="8">
    <source>
        <dbReference type="EMBL" id="MBD2858764.1"/>
    </source>
</evidence>
<dbReference type="Pfam" id="PF06723">
    <property type="entry name" value="MreB_Mbl"/>
    <property type="match status" value="1"/>
</dbReference>
<feature type="binding site" evidence="7">
    <location>
        <begin position="214"/>
        <end position="217"/>
    </location>
    <ligand>
        <name>ATP</name>
        <dbReference type="ChEBI" id="CHEBI:30616"/>
    </ligand>
</feature>
<keyword evidence="9" id="KW-1185">Reference proteome</keyword>
<evidence type="ECO:0000256" key="6">
    <source>
        <dbReference type="ARBA" id="ARBA00067319"/>
    </source>
</evidence>
<evidence type="ECO:0000256" key="1">
    <source>
        <dbReference type="ARBA" id="ARBA00022490"/>
    </source>
</evidence>
<evidence type="ECO:0000256" key="4">
    <source>
        <dbReference type="ARBA" id="ARBA00022960"/>
    </source>
</evidence>
<comment type="similarity">
    <text evidence="5 7">Belongs to the FtsA/MreB family.</text>
</comment>
<sequence>MFKRIRGLFSNDLSIDLGTANTLIYVRGQGIVLDEPSVVAIRVHNGQKAIEAVGIEAKRMLGRTPGNITAIRPLKDGVIADFQVTEKMLQHFIKLVHQNSLIRPSPRVLVSVPCKSTQVERRAIRESVLSAGAREVRLIEEPMAAAIGAGLRVEEASGSMVVDIGGGTTEIAIISLNGVVYSDSVRVGGDRFDEAIVTHVRRTYGSLIGDATAERIKQEIGCAYPGSELREIDVRGRNLAEGIPRRFTLNSDEILEALQEPLQVIIQGVKRALEQSPPELAADIAETGIVLTGGGALLRGIDQLIADESALPVVIAEDPLSCVARGGGKALEMIDRHHLDVLSAE</sequence>
<dbReference type="InterPro" id="IPR043129">
    <property type="entry name" value="ATPase_NBD"/>
</dbReference>
<feature type="binding site" evidence="7">
    <location>
        <begin position="166"/>
        <end position="168"/>
    </location>
    <ligand>
        <name>ATP</name>
        <dbReference type="ChEBI" id="CHEBI:30616"/>
    </ligand>
</feature>
<dbReference type="PANTHER" id="PTHR42749">
    <property type="entry name" value="CELL SHAPE-DETERMINING PROTEIN MREB"/>
    <property type="match status" value="1"/>
</dbReference>
<comment type="subcellular location">
    <subcellularLocation>
        <location evidence="7">Cytoplasm</location>
    </subcellularLocation>
    <text evidence="7">Membrane-associated.</text>
</comment>
<dbReference type="NCBIfam" id="NF010539">
    <property type="entry name" value="PRK13927.1"/>
    <property type="match status" value="1"/>
</dbReference>
<protein>
    <recommendedName>
        <fullName evidence="6 7">Cell shape-determining protein MreB</fullName>
    </recommendedName>
</protein>
<comment type="subunit">
    <text evidence="7">Forms polymers.</text>
</comment>
<feature type="binding site" evidence="7">
    <location>
        <begin position="19"/>
        <end position="21"/>
    </location>
    <ligand>
        <name>ATP</name>
        <dbReference type="ChEBI" id="CHEBI:30616"/>
    </ligand>
</feature>
<dbReference type="InterPro" id="IPR004753">
    <property type="entry name" value="MreB"/>
</dbReference>
<evidence type="ECO:0000256" key="2">
    <source>
        <dbReference type="ARBA" id="ARBA00022741"/>
    </source>
</evidence>
<dbReference type="EMBL" id="JACXLD010000003">
    <property type="protein sequence ID" value="MBD2858764.1"/>
    <property type="molecule type" value="Genomic_DNA"/>
</dbReference>
<dbReference type="CDD" id="cd10225">
    <property type="entry name" value="ASKHA_NBD_MreB-like"/>
    <property type="match status" value="1"/>
</dbReference>
<proteinExistence type="inferred from homology"/>
<keyword evidence="4 7" id="KW-0133">Cell shape</keyword>
<dbReference type="HAMAP" id="MF_02207">
    <property type="entry name" value="MreB"/>
    <property type="match status" value="1"/>
</dbReference>
<evidence type="ECO:0000313" key="9">
    <source>
        <dbReference type="Proteomes" id="UP000610558"/>
    </source>
</evidence>
<evidence type="ECO:0000256" key="7">
    <source>
        <dbReference type="HAMAP-Rule" id="MF_02207"/>
    </source>
</evidence>
<dbReference type="PRINTS" id="PR01652">
    <property type="entry name" value="SHAPEPROTEIN"/>
</dbReference>
<dbReference type="NCBIfam" id="TIGR00904">
    <property type="entry name" value="mreB"/>
    <property type="match status" value="1"/>
</dbReference>
<dbReference type="Gene3D" id="3.30.420.40">
    <property type="match status" value="3"/>
</dbReference>
<evidence type="ECO:0000256" key="5">
    <source>
        <dbReference type="ARBA" id="ARBA00023458"/>
    </source>
</evidence>
<dbReference type="GO" id="GO:0008360">
    <property type="term" value="P:regulation of cell shape"/>
    <property type="evidence" value="ECO:0007669"/>
    <property type="project" value="UniProtKB-UniRule"/>
</dbReference>
<name>A0A927C025_9GAMM</name>
<dbReference type="SUPFAM" id="SSF53067">
    <property type="entry name" value="Actin-like ATPase domain"/>
    <property type="match status" value="2"/>
</dbReference>
<keyword evidence="1 7" id="KW-0963">Cytoplasm</keyword>
<dbReference type="RefSeq" id="WP_190763938.1">
    <property type="nucleotide sequence ID" value="NZ_JACXLD010000003.1"/>
</dbReference>
<gene>
    <name evidence="7" type="primary">mreB</name>
    <name evidence="8" type="ORF">IB286_07045</name>
</gene>
<keyword evidence="2 7" id="KW-0547">Nucleotide-binding</keyword>
<organism evidence="8 9">
    <name type="scientific">Spongiibacter pelagi</name>
    <dbReference type="NCBI Taxonomy" id="2760804"/>
    <lineage>
        <taxon>Bacteria</taxon>
        <taxon>Pseudomonadati</taxon>
        <taxon>Pseudomonadota</taxon>
        <taxon>Gammaproteobacteria</taxon>
        <taxon>Cellvibrionales</taxon>
        <taxon>Spongiibacteraceae</taxon>
        <taxon>Spongiibacter</taxon>
    </lineage>
</organism>
<dbReference type="InterPro" id="IPR056546">
    <property type="entry name" value="MreB_MamK-like"/>
</dbReference>
<dbReference type="GO" id="GO:0000902">
    <property type="term" value="P:cell morphogenesis"/>
    <property type="evidence" value="ECO:0007669"/>
    <property type="project" value="InterPro"/>
</dbReference>